<evidence type="ECO:0000313" key="2">
    <source>
        <dbReference type="Proteomes" id="UP001165101"/>
    </source>
</evidence>
<sequence>MFLIRQFASRIGSHEHENSLQFLQKELFFKRKYEEMVHQSLFSKLKQLISRGISNVQRTPYQAEYPGFTVAYELPDVPNTLSPEILEEYIYKITKYLYMGHESSVREVIDALVESEALRRYLTRASVLDIVRYMAKNGQVSKLYWFLQQMEVTGFEADSEFYNIRLEYLNCNKGMGNLEYLIDEMIKRRVSPNSEIFYNIFHQLNDDKHKTQFIRLLKENLKYADVDSEFHILLKGFHSPLQLTNFVSRHNIHFTPNILVHLCHLYLKDNRFLEAWFVAKYYHEQGVGVKLVLLQMFIRSLAKSTQLYFLLPLIQLFKKEFKSEVYRPAVNLLLEELLYKKVDDNWCSLAKILYNMTKRRNYFWKTCDYKNRFQDYAFFNYNVPFDIESPLSHLEQELVDNRCYSDEWISGPLFRLEDNSARFIEYAGLFDVSHWKTCGGIVQDLQLLRLKNRPLAVIWDKALKLISLKKVSIDIQIASFFIDTFIETRQLYFIIPFCDLVEKSFRIFIRHDSYLKLLQELKHFPMNNHLISLIKILYSEVQYNTIYWTEERKKEFCMYVHWDGYRSFSLSGKLNSKDKYLESILYRDLIWSSETPNFALKTNSDKFIDSASLFTLVSKEDKDIQRRVTSLLQRNMPNRAFYSIFESKLSNESQDPINTQINKMFAFYMTRQLAGLFIDYFNRNNQNYNIYAFSQLLVSHCGMRGHENTLGIKKVAFIDCPSIILKNLLYKTKILDFNWISITKIMYQTTKDYLPLWQDGEILKDFNSKASAAGLVNYDISSSLTTEEKKKMQQLLNDLQWGDRMPDFSLEDNSLSFKNSALLLLISK</sequence>
<dbReference type="EMBL" id="BSXV01000494">
    <property type="protein sequence ID" value="GME89335.1"/>
    <property type="molecule type" value="Genomic_DNA"/>
</dbReference>
<protein>
    <submittedName>
        <fullName evidence="1">Unnamed protein product</fullName>
    </submittedName>
</protein>
<evidence type="ECO:0000313" key="1">
    <source>
        <dbReference type="EMBL" id="GME89335.1"/>
    </source>
</evidence>
<comment type="caution">
    <text evidence="1">The sequence shown here is derived from an EMBL/GenBank/DDBJ whole genome shotgun (WGS) entry which is preliminary data.</text>
</comment>
<organism evidence="1 2">
    <name type="scientific">Candida boidinii</name>
    <name type="common">Yeast</name>
    <dbReference type="NCBI Taxonomy" id="5477"/>
    <lineage>
        <taxon>Eukaryota</taxon>
        <taxon>Fungi</taxon>
        <taxon>Dikarya</taxon>
        <taxon>Ascomycota</taxon>
        <taxon>Saccharomycotina</taxon>
        <taxon>Pichiomycetes</taxon>
        <taxon>Pichiales</taxon>
        <taxon>Pichiaceae</taxon>
        <taxon>Ogataea</taxon>
        <taxon>Ogataea/Candida clade</taxon>
    </lineage>
</organism>
<reference evidence="1" key="1">
    <citation type="submission" date="2023-04" db="EMBL/GenBank/DDBJ databases">
        <title>Candida boidinii NBRC 1967.</title>
        <authorList>
            <person name="Ichikawa N."/>
            <person name="Sato H."/>
            <person name="Tonouchi N."/>
        </authorList>
    </citation>
    <scope>NUCLEOTIDE SEQUENCE</scope>
    <source>
        <strain evidence="1">NBRC 1967</strain>
    </source>
</reference>
<keyword evidence="2" id="KW-1185">Reference proteome</keyword>
<dbReference type="Proteomes" id="UP001165101">
    <property type="component" value="Unassembled WGS sequence"/>
</dbReference>
<name>A0ACB5TJB7_CANBO</name>
<accession>A0ACB5TJB7</accession>
<gene>
    <name evidence="1" type="ORF">Cboi01_000135500</name>
</gene>
<proteinExistence type="predicted"/>